<name>A0A2W6IJB9_STEMA</name>
<accession>A0A2W6IJB9</accession>
<dbReference type="Proteomes" id="UP000249614">
    <property type="component" value="Unassembled WGS sequence"/>
</dbReference>
<proteinExistence type="predicted"/>
<evidence type="ECO:0000313" key="2">
    <source>
        <dbReference type="Proteomes" id="UP000249614"/>
    </source>
</evidence>
<dbReference type="PIRSF" id="PIRSF028589">
    <property type="entry name" value="UCP028589"/>
    <property type="match status" value="1"/>
</dbReference>
<comment type="caution">
    <text evidence="1">The sequence shown here is derived from an EMBL/GenBank/DDBJ whole genome shotgun (WGS) entry which is preliminary data.</text>
</comment>
<sequence length="251" mass="26871">MSETEYFSLQGRVYLGLRNADGSRAPARWAYDASVLELTMSSTRETKKESWSGVRGVGATMTTERNLGVNLTLGQLNTDHLALATDGTRMELAAGSAANEAIGTVKPGDVVALEYAAISALVLEGGTPAAPLVLDTDYTVNLTTGIITFLTAKTAVVAKTYKYAAHSLVKVFESTKSEYYVLFDGVNSVDGTTMRFRGEVHRVTFPASETLSLINDTFGEIALTGEAKIDPVRQADPRFGLYARALLVDAA</sequence>
<dbReference type="EMBL" id="LXXM01000101">
    <property type="protein sequence ID" value="PZS94336.1"/>
    <property type="molecule type" value="Genomic_DNA"/>
</dbReference>
<evidence type="ECO:0000313" key="1">
    <source>
        <dbReference type="EMBL" id="PZS94336.1"/>
    </source>
</evidence>
<dbReference type="InterPro" id="IPR016893">
    <property type="entry name" value="UCP028589"/>
</dbReference>
<organism evidence="1 2">
    <name type="scientific">Stenotrophomonas maltophilia</name>
    <name type="common">Pseudomonas maltophilia</name>
    <name type="synonym">Xanthomonas maltophilia</name>
    <dbReference type="NCBI Taxonomy" id="40324"/>
    <lineage>
        <taxon>Bacteria</taxon>
        <taxon>Pseudomonadati</taxon>
        <taxon>Pseudomonadota</taxon>
        <taxon>Gammaproteobacteria</taxon>
        <taxon>Lysobacterales</taxon>
        <taxon>Lysobacteraceae</taxon>
        <taxon>Stenotrophomonas</taxon>
        <taxon>Stenotrophomonas maltophilia group</taxon>
    </lineage>
</organism>
<protein>
    <submittedName>
        <fullName evidence="1">Uncharacterized protein</fullName>
    </submittedName>
</protein>
<reference evidence="1 2" key="1">
    <citation type="submission" date="2016-05" db="EMBL/GenBank/DDBJ databases">
        <authorList>
            <person name="Lavstsen T."/>
            <person name="Jespersen J.S."/>
        </authorList>
    </citation>
    <scope>NUCLEOTIDE SEQUENCE [LARGE SCALE GENOMIC DNA]</scope>
    <source>
        <strain evidence="1 2">SM-5815</strain>
    </source>
</reference>
<dbReference type="AlphaFoldDB" id="A0A2W6IJB9"/>
<gene>
    <name evidence="1" type="ORF">A7X83_04995</name>
</gene>
<dbReference type="RefSeq" id="WP_111111880.1">
    <property type="nucleotide sequence ID" value="NZ_LXXM01000101.1"/>
</dbReference>